<dbReference type="Proteomes" id="UP000325517">
    <property type="component" value="Chromosome"/>
</dbReference>
<dbReference type="InterPro" id="IPR011528">
    <property type="entry name" value="NERD"/>
</dbReference>
<dbReference type="EMBL" id="CP031223">
    <property type="protein sequence ID" value="QFG00105.1"/>
    <property type="molecule type" value="Genomic_DNA"/>
</dbReference>
<sequence length="317" mass="37299">MVIPIISRNFPKSYIDLSRLLLRLEPSHSSKKEVEKKFHQIEAGYFGEKLVDNTLLEINFPSHYCILPDVHLKVHDHLYIQMDTLIVTKKYLLVIEVKNIVGTITFHKHSGQTIRTLDGVKTPFECPISQINRHVQSLEQMRFPLPIFKAIVYSSNRVILENVPMDEPIFFRKNLSSYIHHLNKKEDRIDTSQFHDLIRKIQSMQHIIQRKPLCDRWRVSPESLIKGLLCNVCGNILYKISNKTWKCTKCESNDRTPIMHNINDYFILVKDSITTTECKEFFHLSSTHEAYYMLKKCNLINVNNARKSVYRRNMKVL</sequence>
<accession>A0A5J6ST78</accession>
<proteinExistence type="predicted"/>
<feature type="domain" description="NERD" evidence="1">
    <location>
        <begin position="43"/>
        <end position="161"/>
    </location>
</feature>
<evidence type="ECO:0000313" key="2">
    <source>
        <dbReference type="EMBL" id="QFG00105.1"/>
    </source>
</evidence>
<dbReference type="AlphaFoldDB" id="A0A5J6ST78"/>
<protein>
    <submittedName>
        <fullName evidence="2">NERD domain-containing protein</fullName>
    </submittedName>
</protein>
<evidence type="ECO:0000313" key="3">
    <source>
        <dbReference type="Proteomes" id="UP000325517"/>
    </source>
</evidence>
<dbReference type="PROSITE" id="PS50965">
    <property type="entry name" value="NERD"/>
    <property type="match status" value="1"/>
</dbReference>
<dbReference type="Pfam" id="PF08378">
    <property type="entry name" value="NERD"/>
    <property type="match status" value="1"/>
</dbReference>
<dbReference type="OrthoDB" id="569879at2"/>
<evidence type="ECO:0000259" key="1">
    <source>
        <dbReference type="PROSITE" id="PS50965"/>
    </source>
</evidence>
<organism evidence="2 3">
    <name type="scientific">Psychrobacillus glaciei</name>
    <dbReference type="NCBI Taxonomy" id="2283160"/>
    <lineage>
        <taxon>Bacteria</taxon>
        <taxon>Bacillati</taxon>
        <taxon>Bacillota</taxon>
        <taxon>Bacilli</taxon>
        <taxon>Bacillales</taxon>
        <taxon>Bacillaceae</taxon>
        <taxon>Psychrobacillus</taxon>
    </lineage>
</organism>
<gene>
    <name evidence="2" type="ORF">PB01_15430</name>
</gene>
<reference evidence="2 3" key="1">
    <citation type="submission" date="2018-07" db="EMBL/GenBank/DDBJ databases">
        <title>Complete genome sequence of Psychrobacillus sp. PB01, isolated from iceberg, and comparative genome analysis of Psychrobacillus strains.</title>
        <authorList>
            <person name="Lee P.C."/>
        </authorList>
    </citation>
    <scope>NUCLEOTIDE SEQUENCE [LARGE SCALE GENOMIC DNA]</scope>
    <source>
        <strain evidence="2 3">PB01</strain>
    </source>
</reference>
<name>A0A5J6ST78_9BACI</name>
<dbReference type="KEGG" id="psyo:PB01_15430"/>
<keyword evidence="3" id="KW-1185">Reference proteome</keyword>